<evidence type="ECO:0000313" key="11">
    <source>
        <dbReference type="Proteomes" id="UP000198531"/>
    </source>
</evidence>
<dbReference type="InterPro" id="IPR003476">
    <property type="entry name" value="Glyco_hydro_42"/>
</dbReference>
<dbReference type="PIRSF" id="PIRSF001084">
    <property type="entry name" value="B-galactosidase"/>
    <property type="match status" value="1"/>
</dbReference>
<dbReference type="InterPro" id="IPR013738">
    <property type="entry name" value="Beta_galactosidase_Trimer"/>
</dbReference>
<organism evidence="10 11">
    <name type="scientific">Halogeometricum rufum</name>
    <dbReference type="NCBI Taxonomy" id="553469"/>
    <lineage>
        <taxon>Archaea</taxon>
        <taxon>Methanobacteriati</taxon>
        <taxon>Methanobacteriota</taxon>
        <taxon>Stenosarchaea group</taxon>
        <taxon>Halobacteria</taxon>
        <taxon>Halobacteriales</taxon>
        <taxon>Haloferacaceae</taxon>
        <taxon>Halogeometricum</taxon>
    </lineage>
</organism>
<dbReference type="OrthoDB" id="85141at2157"/>
<evidence type="ECO:0000256" key="4">
    <source>
        <dbReference type="ARBA" id="ARBA00022723"/>
    </source>
</evidence>
<dbReference type="SUPFAM" id="SSF52317">
    <property type="entry name" value="Class I glutamine amidotransferase-like"/>
    <property type="match status" value="1"/>
</dbReference>
<dbReference type="STRING" id="553469.SAMN04487947_3120"/>
<accession>A0A1I6IF01</accession>
<dbReference type="GO" id="GO:0005975">
    <property type="term" value="P:carbohydrate metabolic process"/>
    <property type="evidence" value="ECO:0007669"/>
    <property type="project" value="InterPro"/>
</dbReference>
<dbReference type="Gene3D" id="3.40.50.880">
    <property type="match status" value="1"/>
</dbReference>
<evidence type="ECO:0000256" key="2">
    <source>
        <dbReference type="ARBA" id="ARBA00005940"/>
    </source>
</evidence>
<dbReference type="InterPro" id="IPR013780">
    <property type="entry name" value="Glyco_hydro_b"/>
</dbReference>
<comment type="similarity">
    <text evidence="2">Belongs to the glycosyl hydrolase 42 family.</text>
</comment>
<dbReference type="Pfam" id="PF08532">
    <property type="entry name" value="Glyco_hydro_42M"/>
    <property type="match status" value="1"/>
</dbReference>
<dbReference type="InterPro" id="IPR017853">
    <property type="entry name" value="GH"/>
</dbReference>
<evidence type="ECO:0000256" key="5">
    <source>
        <dbReference type="ARBA" id="ARBA00022801"/>
    </source>
</evidence>
<dbReference type="RefSeq" id="WP_089809319.1">
    <property type="nucleotide sequence ID" value="NZ_FOYT01000003.1"/>
</dbReference>
<dbReference type="PANTHER" id="PTHR36447">
    <property type="entry name" value="BETA-GALACTOSIDASE GANA"/>
    <property type="match status" value="1"/>
</dbReference>
<dbReference type="AlphaFoldDB" id="A0A1I6IF01"/>
<feature type="domain" description="Beta-galactosidase trimerisation" evidence="9">
    <location>
        <begin position="397"/>
        <end position="601"/>
    </location>
</feature>
<keyword evidence="7" id="KW-0326">Glycosidase</keyword>
<dbReference type="GO" id="GO:0009341">
    <property type="term" value="C:beta-galactosidase complex"/>
    <property type="evidence" value="ECO:0007669"/>
    <property type="project" value="InterPro"/>
</dbReference>
<dbReference type="Proteomes" id="UP000198531">
    <property type="component" value="Unassembled WGS sequence"/>
</dbReference>
<reference evidence="11" key="1">
    <citation type="submission" date="2016-10" db="EMBL/GenBank/DDBJ databases">
        <authorList>
            <person name="Varghese N."/>
            <person name="Submissions S."/>
        </authorList>
    </citation>
    <scope>NUCLEOTIDE SEQUENCE [LARGE SCALE GENOMIC DNA]</scope>
    <source>
        <strain evidence="11">CGMCC 1.7736</strain>
    </source>
</reference>
<dbReference type="SUPFAM" id="SSF51445">
    <property type="entry name" value="(Trans)glycosidases"/>
    <property type="match status" value="1"/>
</dbReference>
<dbReference type="EMBL" id="FOYT01000003">
    <property type="protein sequence ID" value="SFR65345.1"/>
    <property type="molecule type" value="Genomic_DNA"/>
</dbReference>
<keyword evidence="6" id="KW-0862">Zinc</keyword>
<evidence type="ECO:0000256" key="7">
    <source>
        <dbReference type="ARBA" id="ARBA00023295"/>
    </source>
</evidence>
<sequence length="668" mass="74800">MTIGVCYFPEHWPRERWERDAEQMAEAGIEYVRLAEFSWAVLEPERGVYEFDWLDEAIATLADHGLKVVLCTPTATPPKWLVDRHPEILQADPDGTPRHFGSRRHYCFNSPVYRRETRRVVSEMADRYADEDAVVGWQTDNEFGCHRTVRCYCDDCAAAFSDWLRETYDDVDDLNEKWGTTFWSQRYDSFEAVDPPRPTPAEHHPSHLLDYRRFSSDSVVDYNRVHAEILRDRDDDWFVAHNFMGDFETLDAHAVADDLDLVTWDSYPTGFVQDRRAGAPSMDELRAGDPDQVGMNHDLYRGTNDAPFWVMEQQPGDVNWPPHCPQPGEGAMRLWAHHATAHGADAVLYFRWRRCRQGQEQYHAGLRKQDGSPDRGYRDAVAAASELADVDAAHVDAPVALLHDYDDWWAIDAQPHAPEFDYWEHARTYYRALRARGVQVDLVHPETDLSDYAAVVAPSLHLADDERAAHLREFVEDGGELLLGARSGVKTPSNQLHEELAPGPFADLAGVRVDQHESYPADVDLAVETDAGSRAVSVWSEWLVPDEDTETVATHTTDLAAGTPAVTRAPTDGGSVVYCGVWPGADLADELVSGVLSRAGVATTDRLPDGVRVNERDGLTWVSNFTSDPVAVDAPDDADFRVGESSLDGFDAAVVEAAASDLSVRRSP</sequence>
<dbReference type="InterPro" id="IPR029062">
    <property type="entry name" value="Class_I_gatase-like"/>
</dbReference>
<keyword evidence="5" id="KW-0378">Hydrolase</keyword>
<evidence type="ECO:0000313" key="10">
    <source>
        <dbReference type="EMBL" id="SFR65345.1"/>
    </source>
</evidence>
<proteinExistence type="inferred from homology"/>
<keyword evidence="4" id="KW-0479">Metal-binding</keyword>
<name>A0A1I6IF01_9EURY</name>
<evidence type="ECO:0000256" key="3">
    <source>
        <dbReference type="ARBA" id="ARBA00012756"/>
    </source>
</evidence>
<feature type="domain" description="Glycoside hydrolase family 42 N-terminal" evidence="8">
    <location>
        <begin position="6"/>
        <end position="388"/>
    </location>
</feature>
<comment type="catalytic activity">
    <reaction evidence="1">
        <text>Hydrolysis of terminal non-reducing beta-D-galactose residues in beta-D-galactosides.</text>
        <dbReference type="EC" id="3.2.1.23"/>
    </reaction>
</comment>
<dbReference type="Gene3D" id="3.20.20.80">
    <property type="entry name" value="Glycosidases"/>
    <property type="match status" value="1"/>
</dbReference>
<dbReference type="GO" id="GO:0046872">
    <property type="term" value="F:metal ion binding"/>
    <property type="evidence" value="ECO:0007669"/>
    <property type="project" value="UniProtKB-KW"/>
</dbReference>
<dbReference type="PANTHER" id="PTHR36447:SF2">
    <property type="entry name" value="BETA-GALACTOSIDASE YESZ"/>
    <property type="match status" value="1"/>
</dbReference>
<keyword evidence="11" id="KW-1185">Reference proteome</keyword>
<evidence type="ECO:0000256" key="1">
    <source>
        <dbReference type="ARBA" id="ARBA00001412"/>
    </source>
</evidence>
<evidence type="ECO:0000259" key="8">
    <source>
        <dbReference type="Pfam" id="PF02449"/>
    </source>
</evidence>
<gene>
    <name evidence="10" type="ORF">SAMN04487947_3120</name>
</gene>
<dbReference type="GO" id="GO:0004565">
    <property type="term" value="F:beta-galactosidase activity"/>
    <property type="evidence" value="ECO:0007669"/>
    <property type="project" value="UniProtKB-EC"/>
</dbReference>
<dbReference type="InterPro" id="IPR013529">
    <property type="entry name" value="Glyco_hydro_42_N"/>
</dbReference>
<dbReference type="SUPFAM" id="SSF51011">
    <property type="entry name" value="Glycosyl hydrolase domain"/>
    <property type="match status" value="1"/>
</dbReference>
<dbReference type="CDD" id="cd03143">
    <property type="entry name" value="A4_beta-galactosidase_middle_domain"/>
    <property type="match status" value="1"/>
</dbReference>
<dbReference type="EC" id="3.2.1.23" evidence="3"/>
<evidence type="ECO:0000259" key="9">
    <source>
        <dbReference type="Pfam" id="PF08532"/>
    </source>
</evidence>
<dbReference type="Pfam" id="PF02449">
    <property type="entry name" value="Glyco_hydro_42"/>
    <property type="match status" value="1"/>
</dbReference>
<evidence type="ECO:0000256" key="6">
    <source>
        <dbReference type="ARBA" id="ARBA00022833"/>
    </source>
</evidence>
<dbReference type="Gene3D" id="2.60.40.1180">
    <property type="entry name" value="Golgi alpha-mannosidase II"/>
    <property type="match status" value="1"/>
</dbReference>
<protein>
    <recommendedName>
        <fullName evidence="3">beta-galactosidase</fullName>
        <ecNumber evidence="3">3.2.1.23</ecNumber>
    </recommendedName>
</protein>